<accession>A0A5J4TFQ7</accession>
<proteinExistence type="predicted"/>
<dbReference type="AlphaFoldDB" id="A0A5J4TFQ7"/>
<evidence type="ECO:0000313" key="2">
    <source>
        <dbReference type="Proteomes" id="UP000324800"/>
    </source>
</evidence>
<reference evidence="1 2" key="1">
    <citation type="submission" date="2019-03" db="EMBL/GenBank/DDBJ databases">
        <title>Single cell metagenomics reveals metabolic interactions within the superorganism composed of flagellate Streblomastix strix and complex community of Bacteroidetes bacteria on its surface.</title>
        <authorList>
            <person name="Treitli S.C."/>
            <person name="Kolisko M."/>
            <person name="Husnik F."/>
            <person name="Keeling P."/>
            <person name="Hampl V."/>
        </authorList>
    </citation>
    <scope>NUCLEOTIDE SEQUENCE [LARGE SCALE GENOMIC DNA]</scope>
    <source>
        <strain evidence="1">ST1C</strain>
    </source>
</reference>
<sequence>MKISPKTDVKSIKLEKRPKLNYTRKSKKDDKAKAMVDQMINEDTNEQINEQINEKRDGQIIEEKFEQCINEL</sequence>
<protein>
    <submittedName>
        <fullName evidence="1">Uncharacterized protein</fullName>
    </submittedName>
</protein>
<gene>
    <name evidence="1" type="ORF">EZS28_048033</name>
</gene>
<evidence type="ECO:0000313" key="1">
    <source>
        <dbReference type="EMBL" id="KAA6356441.1"/>
    </source>
</evidence>
<name>A0A5J4TFQ7_9EUKA</name>
<dbReference type="Proteomes" id="UP000324800">
    <property type="component" value="Unassembled WGS sequence"/>
</dbReference>
<dbReference type="EMBL" id="SNRW01032969">
    <property type="protein sequence ID" value="KAA6356441.1"/>
    <property type="molecule type" value="Genomic_DNA"/>
</dbReference>
<comment type="caution">
    <text evidence="1">The sequence shown here is derived from an EMBL/GenBank/DDBJ whole genome shotgun (WGS) entry which is preliminary data.</text>
</comment>
<organism evidence="1 2">
    <name type="scientific">Streblomastix strix</name>
    <dbReference type="NCBI Taxonomy" id="222440"/>
    <lineage>
        <taxon>Eukaryota</taxon>
        <taxon>Metamonada</taxon>
        <taxon>Preaxostyla</taxon>
        <taxon>Oxymonadida</taxon>
        <taxon>Streblomastigidae</taxon>
        <taxon>Streblomastix</taxon>
    </lineage>
</organism>